<proteinExistence type="predicted"/>
<name>A0A482WNC0_LAOST</name>
<organism evidence="2 3">
    <name type="scientific">Laodelphax striatellus</name>
    <name type="common">Small brown planthopper</name>
    <name type="synonym">Delphax striatella</name>
    <dbReference type="NCBI Taxonomy" id="195883"/>
    <lineage>
        <taxon>Eukaryota</taxon>
        <taxon>Metazoa</taxon>
        <taxon>Ecdysozoa</taxon>
        <taxon>Arthropoda</taxon>
        <taxon>Hexapoda</taxon>
        <taxon>Insecta</taxon>
        <taxon>Pterygota</taxon>
        <taxon>Neoptera</taxon>
        <taxon>Paraneoptera</taxon>
        <taxon>Hemiptera</taxon>
        <taxon>Auchenorrhyncha</taxon>
        <taxon>Fulgoroidea</taxon>
        <taxon>Delphacidae</taxon>
        <taxon>Criomorphinae</taxon>
        <taxon>Laodelphax</taxon>
    </lineage>
</organism>
<evidence type="ECO:0000313" key="2">
    <source>
        <dbReference type="EMBL" id="RZF35059.1"/>
    </source>
</evidence>
<dbReference type="Proteomes" id="UP000291343">
    <property type="component" value="Unassembled WGS sequence"/>
</dbReference>
<dbReference type="EMBL" id="QKKF02029694">
    <property type="protein sequence ID" value="RZF35059.1"/>
    <property type="molecule type" value="Genomic_DNA"/>
</dbReference>
<dbReference type="AlphaFoldDB" id="A0A482WNC0"/>
<comment type="caution">
    <text evidence="2">The sequence shown here is derived from an EMBL/GenBank/DDBJ whole genome shotgun (WGS) entry which is preliminary data.</text>
</comment>
<keyword evidence="3" id="KW-1185">Reference proteome</keyword>
<feature type="region of interest" description="Disordered" evidence="1">
    <location>
        <begin position="71"/>
        <end position="92"/>
    </location>
</feature>
<protein>
    <submittedName>
        <fullName evidence="2">Uncharacterized protein</fullName>
    </submittedName>
</protein>
<sequence>MPCIGEFRWRYFRRRLLSTDELLAYLNGERWEGVKCILQTGMDLCYALVTESNISWADSRKWRRGRLKRHPTQGMQELSPQTRDSLATVACR</sequence>
<dbReference type="InParanoid" id="A0A482WNC0"/>
<feature type="compositionally biased region" description="Polar residues" evidence="1">
    <location>
        <begin position="73"/>
        <end position="85"/>
    </location>
</feature>
<evidence type="ECO:0000313" key="3">
    <source>
        <dbReference type="Proteomes" id="UP000291343"/>
    </source>
</evidence>
<gene>
    <name evidence="2" type="ORF">LSTR_LSTR009651</name>
</gene>
<reference evidence="2 3" key="1">
    <citation type="journal article" date="2017" name="Gigascience">
        <title>Genome sequence of the small brown planthopper, Laodelphax striatellus.</title>
        <authorList>
            <person name="Zhu J."/>
            <person name="Jiang F."/>
            <person name="Wang X."/>
            <person name="Yang P."/>
            <person name="Bao Y."/>
            <person name="Zhao W."/>
            <person name="Wang W."/>
            <person name="Lu H."/>
            <person name="Wang Q."/>
            <person name="Cui N."/>
            <person name="Li J."/>
            <person name="Chen X."/>
            <person name="Luo L."/>
            <person name="Yu J."/>
            <person name="Kang L."/>
            <person name="Cui F."/>
        </authorList>
    </citation>
    <scope>NUCLEOTIDE SEQUENCE [LARGE SCALE GENOMIC DNA]</scope>
    <source>
        <strain evidence="2">Lst14</strain>
    </source>
</reference>
<accession>A0A482WNC0</accession>
<evidence type="ECO:0000256" key="1">
    <source>
        <dbReference type="SAM" id="MobiDB-lite"/>
    </source>
</evidence>